<accession>A0A0E9U3T1</accession>
<reference evidence="1" key="1">
    <citation type="submission" date="2014-11" db="EMBL/GenBank/DDBJ databases">
        <authorList>
            <person name="Amaro Gonzalez C."/>
        </authorList>
    </citation>
    <scope>NUCLEOTIDE SEQUENCE</scope>
</reference>
<sequence>MIERISNVCRISITVQIYFHSDRFNVQWPQKGCEQEVRPAPCRHHTAKMLASC</sequence>
<dbReference type="EMBL" id="GBXM01048180">
    <property type="protein sequence ID" value="JAH60397.1"/>
    <property type="molecule type" value="Transcribed_RNA"/>
</dbReference>
<dbReference type="AlphaFoldDB" id="A0A0E9U3T1"/>
<organism evidence="1">
    <name type="scientific">Anguilla anguilla</name>
    <name type="common">European freshwater eel</name>
    <name type="synonym">Muraena anguilla</name>
    <dbReference type="NCBI Taxonomy" id="7936"/>
    <lineage>
        <taxon>Eukaryota</taxon>
        <taxon>Metazoa</taxon>
        <taxon>Chordata</taxon>
        <taxon>Craniata</taxon>
        <taxon>Vertebrata</taxon>
        <taxon>Euteleostomi</taxon>
        <taxon>Actinopterygii</taxon>
        <taxon>Neopterygii</taxon>
        <taxon>Teleostei</taxon>
        <taxon>Anguilliformes</taxon>
        <taxon>Anguillidae</taxon>
        <taxon>Anguilla</taxon>
    </lineage>
</organism>
<proteinExistence type="predicted"/>
<protein>
    <submittedName>
        <fullName evidence="1">Uncharacterized protein</fullName>
    </submittedName>
</protein>
<evidence type="ECO:0000313" key="1">
    <source>
        <dbReference type="EMBL" id="JAH60397.1"/>
    </source>
</evidence>
<name>A0A0E9U3T1_ANGAN</name>
<reference evidence="1" key="2">
    <citation type="journal article" date="2015" name="Fish Shellfish Immunol.">
        <title>Early steps in the European eel (Anguilla anguilla)-Vibrio vulnificus interaction in the gills: Role of the RtxA13 toxin.</title>
        <authorList>
            <person name="Callol A."/>
            <person name="Pajuelo D."/>
            <person name="Ebbesson L."/>
            <person name="Teles M."/>
            <person name="MacKenzie S."/>
            <person name="Amaro C."/>
        </authorList>
    </citation>
    <scope>NUCLEOTIDE SEQUENCE</scope>
</reference>